<dbReference type="InParanoid" id="A0A0D2ANI5"/>
<evidence type="ECO:0000259" key="2">
    <source>
        <dbReference type="Pfam" id="PF26648"/>
    </source>
</evidence>
<evidence type="ECO:0008006" key="5">
    <source>
        <dbReference type="Google" id="ProtNLM"/>
    </source>
</evidence>
<proteinExistence type="predicted"/>
<evidence type="ECO:0000259" key="1">
    <source>
        <dbReference type="Pfam" id="PF26647"/>
    </source>
</evidence>
<dbReference type="HOGENOM" id="CLU_479144_0_0_1"/>
<evidence type="ECO:0000313" key="4">
    <source>
        <dbReference type="Proteomes" id="UP000053259"/>
    </source>
</evidence>
<feature type="domain" description="Probable treble clef zinc finger" evidence="1">
    <location>
        <begin position="28"/>
        <end position="72"/>
    </location>
</feature>
<accession>A0A0D2ANI5</accession>
<dbReference type="Pfam" id="PF26648">
    <property type="entry name" value="zf_Tbcl_4"/>
    <property type="match status" value="1"/>
</dbReference>
<dbReference type="VEuPathDB" id="FungiDB:PV09_01211"/>
<dbReference type="GeneID" id="27309184"/>
<evidence type="ECO:0000313" key="3">
    <source>
        <dbReference type="EMBL" id="KIW08293.1"/>
    </source>
</evidence>
<dbReference type="Pfam" id="PF26647">
    <property type="entry name" value="zf_Tbcl_3"/>
    <property type="match status" value="1"/>
</dbReference>
<gene>
    <name evidence="3" type="ORF">PV09_01211</name>
</gene>
<feature type="domain" description="Probable treble clef zinc finger fungi" evidence="2">
    <location>
        <begin position="74"/>
        <end position="105"/>
    </location>
</feature>
<dbReference type="InterPro" id="IPR058252">
    <property type="entry name" value="zf_Tbcl_4"/>
</dbReference>
<dbReference type="OrthoDB" id="5600002at2759"/>
<sequence>MSRKRVKRTSKTDNGHIGCQLHNDDEIRKTRCNGLQKSGQRCRYKVNRAAAEALIADGYLPVCGVHREQHIYRGYCEATAECGERCNRLVICKPPENQLCEDHEEVQLTCHIMKLPTELRLMIFDLLIPEGDISFHNTGNGLSSTAALLRVNKQISNEVASLFFGSAKRTCVIQFPTAWPRGVSAGTLYSTRFLDFLPIDTSSLAKSSVYRFRHFEINIKLGYALMDDCAFYEFLEGFQRMLYCVQRPHAGSTTSPFSRNVVEGQHTVTNPEQTRSCRVKYSFDSNELSWGDGGMPDWSYPEEIFAVVRAVQGVLVIVDFEPIVQHETVVLRYGSGSLHSSDTKFVVTKDKVLIEGAGAARTFEKRVDAARQSLKNAWSNHTIRYFQSTSAVRWQMFEKIRKLCTAFYGMDIAKNDIVSKSTVCREDIRFMYEQATNAHQFIAAARYALACLDTGTLARMLRDLRDFWQTYCRCSVTALHESNKAVYDFFQHPEVQTPYEEIRNDTFKISKPKLLSWPIPRFRCPFLGGAEIEYDGLFESCRVNGVRFYQPLTPRKALERYRELEENEV</sequence>
<dbReference type="EMBL" id="KN847531">
    <property type="protein sequence ID" value="KIW08293.1"/>
    <property type="molecule type" value="Genomic_DNA"/>
</dbReference>
<organism evidence="3 4">
    <name type="scientific">Verruconis gallopava</name>
    <dbReference type="NCBI Taxonomy" id="253628"/>
    <lineage>
        <taxon>Eukaryota</taxon>
        <taxon>Fungi</taxon>
        <taxon>Dikarya</taxon>
        <taxon>Ascomycota</taxon>
        <taxon>Pezizomycotina</taxon>
        <taxon>Dothideomycetes</taxon>
        <taxon>Pleosporomycetidae</taxon>
        <taxon>Venturiales</taxon>
        <taxon>Sympoventuriaceae</taxon>
        <taxon>Verruconis</taxon>
    </lineage>
</organism>
<dbReference type="RefSeq" id="XP_016218162.1">
    <property type="nucleotide sequence ID" value="XM_016354067.1"/>
</dbReference>
<dbReference type="InterPro" id="IPR058251">
    <property type="entry name" value="zf_Tbcl_3"/>
</dbReference>
<dbReference type="AlphaFoldDB" id="A0A0D2ANI5"/>
<protein>
    <recommendedName>
        <fullName evidence="5">F-box domain-containing protein</fullName>
    </recommendedName>
</protein>
<dbReference type="Proteomes" id="UP000053259">
    <property type="component" value="Unassembled WGS sequence"/>
</dbReference>
<reference evidence="3 4" key="1">
    <citation type="submission" date="2015-01" db="EMBL/GenBank/DDBJ databases">
        <title>The Genome Sequence of Ochroconis gallopava CBS43764.</title>
        <authorList>
            <consortium name="The Broad Institute Genomics Platform"/>
            <person name="Cuomo C."/>
            <person name="de Hoog S."/>
            <person name="Gorbushina A."/>
            <person name="Stielow B."/>
            <person name="Teixiera M."/>
            <person name="Abouelleil A."/>
            <person name="Chapman S.B."/>
            <person name="Priest M."/>
            <person name="Young S.K."/>
            <person name="Wortman J."/>
            <person name="Nusbaum C."/>
            <person name="Birren B."/>
        </authorList>
    </citation>
    <scope>NUCLEOTIDE SEQUENCE [LARGE SCALE GENOMIC DNA]</scope>
    <source>
        <strain evidence="3 4">CBS 43764</strain>
    </source>
</reference>
<keyword evidence="4" id="KW-1185">Reference proteome</keyword>
<name>A0A0D2ANI5_9PEZI</name>